<dbReference type="RefSeq" id="WP_342825723.1">
    <property type="nucleotide sequence ID" value="NZ_CP046146.1"/>
</dbReference>
<feature type="transmembrane region" description="Helical" evidence="6">
    <location>
        <begin position="30"/>
        <end position="51"/>
    </location>
</feature>
<reference evidence="9" key="2">
    <citation type="journal article" date="2023" name="Nat. Commun.">
        <title>Cultivation of marine bacteria of the SAR202 clade.</title>
        <authorList>
            <person name="Lim Y."/>
            <person name="Seo J.H."/>
            <person name="Giovannoni S.J."/>
            <person name="Kang I."/>
            <person name="Cho J.C."/>
        </authorList>
    </citation>
    <scope>NUCLEOTIDE SEQUENCE</scope>
    <source>
        <strain evidence="9">JH1073</strain>
    </source>
</reference>
<dbReference type="Gene3D" id="1.20.1250.20">
    <property type="entry name" value="MFS general substrate transporter like domains"/>
    <property type="match status" value="1"/>
</dbReference>
<dbReference type="SUPFAM" id="SSF103473">
    <property type="entry name" value="MFS general substrate transporter"/>
    <property type="match status" value="1"/>
</dbReference>
<dbReference type="PROSITE" id="PS50850">
    <property type="entry name" value="MFS"/>
    <property type="match status" value="1"/>
</dbReference>
<name>A0AAJ5ZFG7_9CHLR</name>
<dbReference type="EMBL" id="WMBE01000003">
    <property type="protein sequence ID" value="MDG0867395.1"/>
    <property type="molecule type" value="Genomic_DNA"/>
</dbReference>
<evidence type="ECO:0000313" key="8">
    <source>
        <dbReference type="EMBL" id="MDG0867395.1"/>
    </source>
</evidence>
<dbReference type="InterPro" id="IPR050327">
    <property type="entry name" value="Proton-linked_MCT"/>
</dbReference>
<dbReference type="Proteomes" id="UP001219901">
    <property type="component" value="Chromosome"/>
</dbReference>
<keyword evidence="4 6" id="KW-0472">Membrane</keyword>
<feature type="transmembrane region" description="Helical" evidence="6">
    <location>
        <begin position="348"/>
        <end position="369"/>
    </location>
</feature>
<dbReference type="Pfam" id="PF07690">
    <property type="entry name" value="MFS_1"/>
    <property type="match status" value="1"/>
</dbReference>
<evidence type="ECO:0000256" key="2">
    <source>
        <dbReference type="ARBA" id="ARBA00022692"/>
    </source>
</evidence>
<dbReference type="PANTHER" id="PTHR11360">
    <property type="entry name" value="MONOCARBOXYLATE TRANSPORTER"/>
    <property type="match status" value="1"/>
</dbReference>
<evidence type="ECO:0000256" key="5">
    <source>
        <dbReference type="SAM" id="MobiDB-lite"/>
    </source>
</evidence>
<dbReference type="Proteomes" id="UP001321249">
    <property type="component" value="Unassembled WGS sequence"/>
</dbReference>
<feature type="transmembrane region" description="Helical" evidence="6">
    <location>
        <begin position="323"/>
        <end position="342"/>
    </location>
</feature>
<evidence type="ECO:0000259" key="7">
    <source>
        <dbReference type="PROSITE" id="PS50850"/>
    </source>
</evidence>
<accession>A0AAJ5ZFG7</accession>
<protein>
    <submittedName>
        <fullName evidence="9">MFS transporter</fullName>
    </submittedName>
</protein>
<evidence type="ECO:0000256" key="4">
    <source>
        <dbReference type="ARBA" id="ARBA00023136"/>
    </source>
</evidence>
<comment type="subcellular location">
    <subcellularLocation>
        <location evidence="1">Cell membrane</location>
        <topology evidence="1">Multi-pass membrane protein</topology>
    </subcellularLocation>
</comment>
<dbReference type="InterPro" id="IPR011701">
    <property type="entry name" value="MFS"/>
</dbReference>
<dbReference type="InterPro" id="IPR036259">
    <property type="entry name" value="MFS_trans_sf"/>
</dbReference>
<feature type="transmembrane region" description="Helical" evidence="6">
    <location>
        <begin position="167"/>
        <end position="187"/>
    </location>
</feature>
<evidence type="ECO:0000313" key="11">
    <source>
        <dbReference type="Proteomes" id="UP001321249"/>
    </source>
</evidence>
<reference evidence="10 11" key="1">
    <citation type="submission" date="2019-11" db="EMBL/GenBank/DDBJ databases">
        <authorList>
            <person name="Cho J.-C."/>
        </authorList>
    </citation>
    <scope>NUCLEOTIDE SEQUENCE [LARGE SCALE GENOMIC DNA]</scope>
    <source>
        <strain evidence="9 10">JH1073</strain>
        <strain evidence="8 11">JH702</strain>
    </source>
</reference>
<feature type="domain" description="Major facilitator superfamily (MFS) profile" evidence="7">
    <location>
        <begin position="32"/>
        <end position="436"/>
    </location>
</feature>
<dbReference type="AlphaFoldDB" id="A0AAJ5ZFG7"/>
<dbReference type="GO" id="GO:0005886">
    <property type="term" value="C:plasma membrane"/>
    <property type="evidence" value="ECO:0007669"/>
    <property type="project" value="UniProtKB-SubCell"/>
</dbReference>
<dbReference type="CDD" id="cd17355">
    <property type="entry name" value="MFS_YcxA_like"/>
    <property type="match status" value="1"/>
</dbReference>
<proteinExistence type="predicted"/>
<evidence type="ECO:0000256" key="1">
    <source>
        <dbReference type="ARBA" id="ARBA00004651"/>
    </source>
</evidence>
<organism evidence="9 10">
    <name type="scientific">Candidatus Lucifugimonas marina</name>
    <dbReference type="NCBI Taxonomy" id="3038979"/>
    <lineage>
        <taxon>Bacteria</taxon>
        <taxon>Bacillati</taxon>
        <taxon>Chloroflexota</taxon>
        <taxon>Dehalococcoidia</taxon>
        <taxon>SAR202 cluster</taxon>
        <taxon>Candidatus Lucifugimonadales</taxon>
        <taxon>Candidatus Lucifugimonadaceae</taxon>
        <taxon>Candidatus Lucifugimonas</taxon>
    </lineage>
</organism>
<feature type="transmembrane region" description="Helical" evidence="6">
    <location>
        <begin position="193"/>
        <end position="211"/>
    </location>
</feature>
<evidence type="ECO:0000256" key="3">
    <source>
        <dbReference type="ARBA" id="ARBA00022989"/>
    </source>
</evidence>
<dbReference type="PANTHER" id="PTHR11360:SF284">
    <property type="entry name" value="EG:103B4.3 PROTEIN-RELATED"/>
    <property type="match status" value="1"/>
</dbReference>
<keyword evidence="3 6" id="KW-1133">Transmembrane helix</keyword>
<keyword evidence="2 6" id="KW-0812">Transmembrane</keyword>
<reference evidence="10" key="3">
    <citation type="submission" date="2023-06" db="EMBL/GenBank/DDBJ databases">
        <title>Pangenomics reveal diversification of enzyme families and niche specialization in globally abundant SAR202 bacteria.</title>
        <authorList>
            <person name="Saw J.H.W."/>
        </authorList>
    </citation>
    <scope>NUCLEOTIDE SEQUENCE [LARGE SCALE GENOMIC DNA]</scope>
    <source>
        <strain evidence="10">JH1073</strain>
    </source>
</reference>
<gene>
    <name evidence="8" type="ORF">GKO46_09970</name>
    <name evidence="9" type="ORF">GKO48_11570</name>
</gene>
<dbReference type="EMBL" id="CP046147">
    <property type="protein sequence ID" value="WFG40224.1"/>
    <property type="molecule type" value="Genomic_DNA"/>
</dbReference>
<sequence>MSTTDTEPNELDDPDEIAKSTGKPAKKKRFFGWNIVAASALMNGFGGSVHWQGFTVFFIPISQSLGLSAAQTAIPFSLSRVENGLVGPVTGWLIDRYGVRRLMLIGTPLVGIGYILLSQTSTFFSFLLVYIFVISLGASTSFMQASTTALNTWFSRRRGMVMSINSAAFRLGGAFMVPLLSVAVLRWGWETAALWVGIGMLVFITPLAVVFRRSPESMGVGPDGDPVKADLKELDVDHGEIPDSDDDWTAKDAVRTRAFWTLAAGTVLRMSVHGTIFVHFVPILVWKGETQQMGANLIGLLALVSVPLILFFGWFSDKVGRPILLFGCYISAASSLALLNIVDGTWPIFVALILFTGTEIGSGLNWALVGDLFGRKRFGTIRGLLSPIYNAALFSMPITAGWVYDQTGSYEIVLWAGTGLMVAAALVFLSIRKPVH</sequence>
<feature type="region of interest" description="Disordered" evidence="5">
    <location>
        <begin position="1"/>
        <end position="21"/>
    </location>
</feature>
<feature type="transmembrane region" description="Helical" evidence="6">
    <location>
        <begin position="297"/>
        <end position="316"/>
    </location>
</feature>
<feature type="transmembrane region" description="Helical" evidence="6">
    <location>
        <begin position="259"/>
        <end position="285"/>
    </location>
</feature>
<evidence type="ECO:0000256" key="6">
    <source>
        <dbReference type="SAM" id="Phobius"/>
    </source>
</evidence>
<evidence type="ECO:0000313" key="9">
    <source>
        <dbReference type="EMBL" id="WFG40224.1"/>
    </source>
</evidence>
<evidence type="ECO:0000313" key="10">
    <source>
        <dbReference type="Proteomes" id="UP001219901"/>
    </source>
</evidence>
<feature type="transmembrane region" description="Helical" evidence="6">
    <location>
        <begin position="381"/>
        <end position="400"/>
    </location>
</feature>
<dbReference type="GO" id="GO:0022857">
    <property type="term" value="F:transmembrane transporter activity"/>
    <property type="evidence" value="ECO:0007669"/>
    <property type="project" value="InterPro"/>
</dbReference>
<dbReference type="InterPro" id="IPR020846">
    <property type="entry name" value="MFS_dom"/>
</dbReference>
<feature type="transmembrane region" description="Helical" evidence="6">
    <location>
        <begin position="412"/>
        <end position="431"/>
    </location>
</feature>
<feature type="transmembrane region" description="Helical" evidence="6">
    <location>
        <begin position="123"/>
        <end position="146"/>
    </location>
</feature>
<keyword evidence="10" id="KW-1185">Reference proteome</keyword>